<sequence>MIAEVSLLDPELDAGREVPDEEVDRLLVGAVDLHQHPGPSPFPGG</sequence>
<gene>
    <name evidence="1" type="ORF">Pflav_021100</name>
</gene>
<protein>
    <submittedName>
        <fullName evidence="1">Uncharacterized protein</fullName>
    </submittedName>
</protein>
<keyword evidence="2" id="KW-1185">Reference proteome</keyword>
<dbReference type="RefSeq" id="WP_173035620.1">
    <property type="nucleotide sequence ID" value="NZ_AP022870.1"/>
</dbReference>
<reference evidence="1 2" key="2">
    <citation type="submission" date="2020-03" db="EMBL/GenBank/DDBJ databases">
        <authorList>
            <person name="Ichikawa N."/>
            <person name="Kimura A."/>
            <person name="Kitahashi Y."/>
            <person name="Uohara A."/>
        </authorList>
    </citation>
    <scope>NUCLEOTIDE SEQUENCE [LARGE SCALE GENOMIC DNA]</scope>
    <source>
        <strain evidence="1 2">NBRC 107702</strain>
    </source>
</reference>
<evidence type="ECO:0000313" key="2">
    <source>
        <dbReference type="Proteomes" id="UP000502508"/>
    </source>
</evidence>
<dbReference type="KEGG" id="pfla:Pflav_021100"/>
<evidence type="ECO:0000313" key="1">
    <source>
        <dbReference type="EMBL" id="BCB75700.1"/>
    </source>
</evidence>
<organism evidence="1 2">
    <name type="scientific">Phytohabitans flavus</name>
    <dbReference type="NCBI Taxonomy" id="1076124"/>
    <lineage>
        <taxon>Bacteria</taxon>
        <taxon>Bacillati</taxon>
        <taxon>Actinomycetota</taxon>
        <taxon>Actinomycetes</taxon>
        <taxon>Micromonosporales</taxon>
        <taxon>Micromonosporaceae</taxon>
    </lineage>
</organism>
<accession>A0A6F8XPF8</accession>
<dbReference type="AlphaFoldDB" id="A0A6F8XPF8"/>
<dbReference type="Proteomes" id="UP000502508">
    <property type="component" value="Chromosome"/>
</dbReference>
<dbReference type="EMBL" id="AP022870">
    <property type="protein sequence ID" value="BCB75700.1"/>
    <property type="molecule type" value="Genomic_DNA"/>
</dbReference>
<reference evidence="1 2" key="1">
    <citation type="submission" date="2020-03" db="EMBL/GenBank/DDBJ databases">
        <title>Whole genome shotgun sequence of Phytohabitans flavus NBRC 107702.</title>
        <authorList>
            <person name="Komaki H."/>
            <person name="Tamura T."/>
        </authorList>
    </citation>
    <scope>NUCLEOTIDE SEQUENCE [LARGE SCALE GENOMIC DNA]</scope>
    <source>
        <strain evidence="1 2">NBRC 107702</strain>
    </source>
</reference>
<name>A0A6F8XPF8_9ACTN</name>
<proteinExistence type="predicted"/>